<accession>A0A261G2M9</accession>
<dbReference type="InterPro" id="IPR005888">
    <property type="entry name" value="dTDP_Gluc_deHydtase"/>
</dbReference>
<dbReference type="RefSeq" id="WP_094729229.1">
    <property type="nucleotide sequence ID" value="NZ_MWWY01000010.1"/>
</dbReference>
<dbReference type="EC" id="4.2.1.46" evidence="4 8"/>
<dbReference type="NCBIfam" id="TIGR01181">
    <property type="entry name" value="dTDP_gluc_dehyt"/>
    <property type="match status" value="1"/>
</dbReference>
<comment type="similarity">
    <text evidence="3 8">Belongs to the NAD(P)-dependent epimerase/dehydratase family. dTDP-glucose dehydratase subfamily.</text>
</comment>
<keyword evidence="7 8" id="KW-0456">Lyase</keyword>
<evidence type="ECO:0000256" key="6">
    <source>
        <dbReference type="ARBA" id="ARBA00023027"/>
    </source>
</evidence>
<dbReference type="InterPro" id="IPR016040">
    <property type="entry name" value="NAD(P)-bd_dom"/>
</dbReference>
<dbReference type="CDD" id="cd05246">
    <property type="entry name" value="dTDP_GD_SDR_e"/>
    <property type="match status" value="1"/>
</dbReference>
<evidence type="ECO:0000256" key="9">
    <source>
        <dbReference type="SAM" id="MobiDB-lite"/>
    </source>
</evidence>
<dbReference type="InterPro" id="IPR036291">
    <property type="entry name" value="NAD(P)-bd_dom_sf"/>
</dbReference>
<keyword evidence="6" id="KW-0520">NAD</keyword>
<name>A0A261G2M9_9BIFI</name>
<dbReference type="PANTHER" id="PTHR43000">
    <property type="entry name" value="DTDP-D-GLUCOSE 4,6-DEHYDRATASE-RELATED"/>
    <property type="match status" value="1"/>
</dbReference>
<evidence type="ECO:0000256" key="1">
    <source>
        <dbReference type="ARBA" id="ARBA00001539"/>
    </source>
</evidence>
<reference evidence="11 12" key="1">
    <citation type="journal article" date="2017" name="BMC Genomics">
        <title>Comparative genomic and phylogenomic analyses of the Bifidobacteriaceae family.</title>
        <authorList>
            <person name="Lugli G.A."/>
            <person name="Milani C."/>
            <person name="Turroni F."/>
            <person name="Duranti S."/>
            <person name="Mancabelli L."/>
            <person name="Mangifesta M."/>
            <person name="Ferrario C."/>
            <person name="Modesto M."/>
            <person name="Mattarelli P."/>
            <person name="Jiri K."/>
            <person name="van Sinderen D."/>
            <person name="Ventura M."/>
        </authorList>
    </citation>
    <scope>NUCLEOTIDE SEQUENCE [LARGE SCALE GENOMIC DNA]</scope>
    <source>
        <strain evidence="11 12">DSM 100202</strain>
    </source>
</reference>
<organism evidence="11 12">
    <name type="scientific">Bifidobacterium hapali</name>
    <dbReference type="NCBI Taxonomy" id="1630172"/>
    <lineage>
        <taxon>Bacteria</taxon>
        <taxon>Bacillati</taxon>
        <taxon>Actinomycetota</taxon>
        <taxon>Actinomycetes</taxon>
        <taxon>Bifidobacteriales</taxon>
        <taxon>Bifidobacteriaceae</taxon>
        <taxon>Bifidobacterium</taxon>
    </lineage>
</organism>
<proteinExistence type="inferred from homology"/>
<evidence type="ECO:0000256" key="8">
    <source>
        <dbReference type="RuleBase" id="RU004473"/>
    </source>
</evidence>
<dbReference type="Gene3D" id="3.40.50.720">
    <property type="entry name" value="NAD(P)-binding Rossmann-like Domain"/>
    <property type="match status" value="1"/>
</dbReference>
<dbReference type="SUPFAM" id="SSF51735">
    <property type="entry name" value="NAD(P)-binding Rossmann-fold domains"/>
    <property type="match status" value="1"/>
</dbReference>
<comment type="cofactor">
    <cofactor evidence="2 8">
        <name>NAD(+)</name>
        <dbReference type="ChEBI" id="CHEBI:57540"/>
    </cofactor>
</comment>
<comment type="catalytic activity">
    <reaction evidence="1 8">
        <text>dTDP-alpha-D-glucose = dTDP-4-dehydro-6-deoxy-alpha-D-glucose + H2O</text>
        <dbReference type="Rhea" id="RHEA:17221"/>
        <dbReference type="ChEBI" id="CHEBI:15377"/>
        <dbReference type="ChEBI" id="CHEBI:57477"/>
        <dbReference type="ChEBI" id="CHEBI:57649"/>
        <dbReference type="EC" id="4.2.1.46"/>
    </reaction>
</comment>
<dbReference type="Gene3D" id="3.90.25.10">
    <property type="entry name" value="UDP-galactose 4-epimerase, domain 1"/>
    <property type="match status" value="1"/>
</dbReference>
<dbReference type="OrthoDB" id="9801785at2"/>
<sequence>MNETTGAASSATAAPAATTTPTTVATATPTPVSESPSSVFHPQHILVTGGAGFIGANFVHWVARNEPSVHVTVIDALTYAGKRENLDGIDADRLTFVHGDICDAALVESLITGSSPENTLPPIDAIIHFAAESHNDNSILDAAPFLRTNIDGTYVLLEVARRHNLRFHHISTDEVYGDLALDEPRKFTELSPYKPSSPYSASKAASDHLVRAWHRTYGVRATISNCSNNYGPYQHVEKFIPRQITNILAGIRPKLYGQGLAVRDWISVEDHCSAIWTILTRGRIGETYLVGSNGEHSNIDVLRMILERMGQPADAFDHVNDRPGGDKRYAIDATKLMTELGWQPRYTDFAQGLDDTIAWYAAHRDWWEPDKNATEEKYRLQGH</sequence>
<feature type="region of interest" description="Disordered" evidence="9">
    <location>
        <begin position="1"/>
        <end position="38"/>
    </location>
</feature>
<evidence type="ECO:0000313" key="12">
    <source>
        <dbReference type="Proteomes" id="UP000216074"/>
    </source>
</evidence>
<evidence type="ECO:0000256" key="3">
    <source>
        <dbReference type="ARBA" id="ARBA00008178"/>
    </source>
</evidence>
<comment type="caution">
    <text evidence="11">The sequence shown here is derived from an EMBL/GenBank/DDBJ whole genome shotgun (WGS) entry which is preliminary data.</text>
</comment>
<evidence type="ECO:0000256" key="5">
    <source>
        <dbReference type="ARBA" id="ARBA00016977"/>
    </source>
</evidence>
<feature type="domain" description="NAD(P)-binding" evidence="10">
    <location>
        <begin position="46"/>
        <end position="354"/>
    </location>
</feature>
<dbReference type="GO" id="GO:0009225">
    <property type="term" value="P:nucleotide-sugar metabolic process"/>
    <property type="evidence" value="ECO:0007669"/>
    <property type="project" value="InterPro"/>
</dbReference>
<dbReference type="Pfam" id="PF16363">
    <property type="entry name" value="GDP_Man_Dehyd"/>
    <property type="match status" value="1"/>
</dbReference>
<evidence type="ECO:0000313" key="11">
    <source>
        <dbReference type="EMBL" id="OZG65691.1"/>
    </source>
</evidence>
<dbReference type="AlphaFoldDB" id="A0A261G2M9"/>
<evidence type="ECO:0000256" key="7">
    <source>
        <dbReference type="ARBA" id="ARBA00023239"/>
    </source>
</evidence>
<dbReference type="GO" id="GO:0008460">
    <property type="term" value="F:dTDP-glucose 4,6-dehydratase activity"/>
    <property type="evidence" value="ECO:0007669"/>
    <property type="project" value="UniProtKB-EC"/>
</dbReference>
<keyword evidence="12" id="KW-1185">Reference proteome</keyword>
<gene>
    <name evidence="11" type="ORF">BHAP_0494</name>
</gene>
<dbReference type="EMBL" id="MWWY01000010">
    <property type="protein sequence ID" value="OZG65691.1"/>
    <property type="molecule type" value="Genomic_DNA"/>
</dbReference>
<evidence type="ECO:0000256" key="4">
    <source>
        <dbReference type="ARBA" id="ARBA00011990"/>
    </source>
</evidence>
<dbReference type="Proteomes" id="UP000216074">
    <property type="component" value="Unassembled WGS sequence"/>
</dbReference>
<protein>
    <recommendedName>
        <fullName evidence="5 8">dTDP-glucose 4,6-dehydratase</fullName>
        <ecNumber evidence="4 8">4.2.1.46</ecNumber>
    </recommendedName>
</protein>
<evidence type="ECO:0000256" key="2">
    <source>
        <dbReference type="ARBA" id="ARBA00001911"/>
    </source>
</evidence>
<evidence type="ECO:0000259" key="10">
    <source>
        <dbReference type="Pfam" id="PF16363"/>
    </source>
</evidence>